<accession>A0A9P6E1D7</accession>
<protein>
    <recommendedName>
        <fullName evidence="3">BTB domain-containing protein</fullName>
    </recommendedName>
</protein>
<comment type="caution">
    <text evidence="1">The sequence shown here is derived from an EMBL/GenBank/DDBJ whole genome shotgun (WGS) entry which is preliminary data.</text>
</comment>
<gene>
    <name evidence="1" type="ORF">BS47DRAFT_24250</name>
</gene>
<name>A0A9P6E1D7_9AGAM</name>
<evidence type="ECO:0008006" key="3">
    <source>
        <dbReference type="Google" id="ProtNLM"/>
    </source>
</evidence>
<evidence type="ECO:0000313" key="2">
    <source>
        <dbReference type="Proteomes" id="UP000886523"/>
    </source>
</evidence>
<organism evidence="1 2">
    <name type="scientific">Hydnum rufescens UP504</name>
    <dbReference type="NCBI Taxonomy" id="1448309"/>
    <lineage>
        <taxon>Eukaryota</taxon>
        <taxon>Fungi</taxon>
        <taxon>Dikarya</taxon>
        <taxon>Basidiomycota</taxon>
        <taxon>Agaricomycotina</taxon>
        <taxon>Agaricomycetes</taxon>
        <taxon>Cantharellales</taxon>
        <taxon>Hydnaceae</taxon>
        <taxon>Hydnum</taxon>
    </lineage>
</organism>
<dbReference type="OrthoDB" id="3265815at2759"/>
<dbReference type="InterPro" id="IPR011333">
    <property type="entry name" value="SKP1/BTB/POZ_sf"/>
</dbReference>
<keyword evidence="2" id="KW-1185">Reference proteome</keyword>
<reference evidence="1" key="1">
    <citation type="journal article" date="2020" name="Nat. Commun.">
        <title>Large-scale genome sequencing of mycorrhizal fungi provides insights into the early evolution of symbiotic traits.</title>
        <authorList>
            <person name="Miyauchi S."/>
            <person name="Kiss E."/>
            <person name="Kuo A."/>
            <person name="Drula E."/>
            <person name="Kohler A."/>
            <person name="Sanchez-Garcia M."/>
            <person name="Morin E."/>
            <person name="Andreopoulos B."/>
            <person name="Barry K.W."/>
            <person name="Bonito G."/>
            <person name="Buee M."/>
            <person name="Carver A."/>
            <person name="Chen C."/>
            <person name="Cichocki N."/>
            <person name="Clum A."/>
            <person name="Culley D."/>
            <person name="Crous P.W."/>
            <person name="Fauchery L."/>
            <person name="Girlanda M."/>
            <person name="Hayes R.D."/>
            <person name="Keri Z."/>
            <person name="LaButti K."/>
            <person name="Lipzen A."/>
            <person name="Lombard V."/>
            <person name="Magnuson J."/>
            <person name="Maillard F."/>
            <person name="Murat C."/>
            <person name="Nolan M."/>
            <person name="Ohm R.A."/>
            <person name="Pangilinan J."/>
            <person name="Pereira M.F."/>
            <person name="Perotto S."/>
            <person name="Peter M."/>
            <person name="Pfister S."/>
            <person name="Riley R."/>
            <person name="Sitrit Y."/>
            <person name="Stielow J.B."/>
            <person name="Szollosi G."/>
            <person name="Zifcakova L."/>
            <person name="Stursova M."/>
            <person name="Spatafora J.W."/>
            <person name="Tedersoo L."/>
            <person name="Vaario L.M."/>
            <person name="Yamada A."/>
            <person name="Yan M."/>
            <person name="Wang P."/>
            <person name="Xu J."/>
            <person name="Bruns T."/>
            <person name="Baldrian P."/>
            <person name="Vilgalys R."/>
            <person name="Dunand C."/>
            <person name="Henrissat B."/>
            <person name="Grigoriev I.V."/>
            <person name="Hibbett D."/>
            <person name="Nagy L.G."/>
            <person name="Martin F.M."/>
        </authorList>
    </citation>
    <scope>NUCLEOTIDE SEQUENCE</scope>
    <source>
        <strain evidence="1">UP504</strain>
    </source>
</reference>
<dbReference type="AlphaFoldDB" id="A0A9P6E1D7"/>
<sequence>MIQRSFDAADPSYPSQYLGGQSIGSVWGMHNVSPPLHPHIRLPPPYDLHQDTILCSSDGVFFHVHRQQLAASVNSFASLLIDPTVHTIILQESSPVVNCFLSLVYGFSCRPYSPSFGVISEAFDAVLKYGFSLPVLVPPESELFQDLLHAADSHPLRVYTLAAHHSYEALAVAASAKTLSMNINEVTESIASEMGSPYLLRLTHLHSDRKETFKELMHVAPDSHPQSPGCTPERQSSAMRAYALAAAYLVWQATPDVGNEWIVSNLSPLLERIDCPLCKQNVRRRIDVVLEAWARVRCTI</sequence>
<dbReference type="EMBL" id="MU128918">
    <property type="protein sequence ID" value="KAF9519324.1"/>
    <property type="molecule type" value="Genomic_DNA"/>
</dbReference>
<dbReference type="Proteomes" id="UP000886523">
    <property type="component" value="Unassembled WGS sequence"/>
</dbReference>
<evidence type="ECO:0000313" key="1">
    <source>
        <dbReference type="EMBL" id="KAF9519324.1"/>
    </source>
</evidence>
<proteinExistence type="predicted"/>
<dbReference type="SUPFAM" id="SSF54695">
    <property type="entry name" value="POZ domain"/>
    <property type="match status" value="1"/>
</dbReference>